<protein>
    <submittedName>
        <fullName evidence="2">Uncharacterized protein</fullName>
    </submittedName>
</protein>
<comment type="caution">
    <text evidence="2">The sequence shown here is derived from an EMBL/GenBank/DDBJ whole genome shotgun (WGS) entry which is preliminary data.</text>
</comment>
<evidence type="ECO:0000313" key="2">
    <source>
        <dbReference type="EMBL" id="KAL3285762.1"/>
    </source>
</evidence>
<evidence type="ECO:0000256" key="1">
    <source>
        <dbReference type="SAM" id="MobiDB-lite"/>
    </source>
</evidence>
<accession>A0ABD2P4V2</accession>
<feature type="region of interest" description="Disordered" evidence="1">
    <location>
        <begin position="131"/>
        <end position="162"/>
    </location>
</feature>
<dbReference type="AlphaFoldDB" id="A0ABD2P4V2"/>
<gene>
    <name evidence="2" type="ORF">HHI36_000288</name>
</gene>
<keyword evidence="3" id="KW-1185">Reference proteome</keyword>
<sequence length="162" mass="19297">MNVEEIGLQKCFNDWCRKSQRSSPDWQEKETNIIVIARSERASEGKKQKWKHNLMINSAYAYEEYKRERLKTKKLVTKAKQKDILENLRQEKEQPSVGVEYKEGELLDKEEHINRRWKEYLMVLLEGEEDNKEGKYGGDIEDEDGQITSRNEVLEEQLTNEE</sequence>
<dbReference type="EMBL" id="JABFTP020000185">
    <property type="protein sequence ID" value="KAL3285762.1"/>
    <property type="molecule type" value="Genomic_DNA"/>
</dbReference>
<evidence type="ECO:0000313" key="3">
    <source>
        <dbReference type="Proteomes" id="UP001516400"/>
    </source>
</evidence>
<dbReference type="Proteomes" id="UP001516400">
    <property type="component" value="Unassembled WGS sequence"/>
</dbReference>
<reference evidence="2 3" key="1">
    <citation type="journal article" date="2021" name="BMC Biol.">
        <title>Horizontally acquired antibacterial genes associated with adaptive radiation of ladybird beetles.</title>
        <authorList>
            <person name="Li H.S."/>
            <person name="Tang X.F."/>
            <person name="Huang Y.H."/>
            <person name="Xu Z.Y."/>
            <person name="Chen M.L."/>
            <person name="Du X.Y."/>
            <person name="Qiu B.Y."/>
            <person name="Chen P.T."/>
            <person name="Zhang W."/>
            <person name="Slipinski A."/>
            <person name="Escalona H.E."/>
            <person name="Waterhouse R.M."/>
            <person name="Zwick A."/>
            <person name="Pang H."/>
        </authorList>
    </citation>
    <scope>NUCLEOTIDE SEQUENCE [LARGE SCALE GENOMIC DNA]</scope>
    <source>
        <strain evidence="2">SYSU2018</strain>
    </source>
</reference>
<proteinExistence type="predicted"/>
<organism evidence="2 3">
    <name type="scientific">Cryptolaemus montrouzieri</name>
    <dbReference type="NCBI Taxonomy" id="559131"/>
    <lineage>
        <taxon>Eukaryota</taxon>
        <taxon>Metazoa</taxon>
        <taxon>Ecdysozoa</taxon>
        <taxon>Arthropoda</taxon>
        <taxon>Hexapoda</taxon>
        <taxon>Insecta</taxon>
        <taxon>Pterygota</taxon>
        <taxon>Neoptera</taxon>
        <taxon>Endopterygota</taxon>
        <taxon>Coleoptera</taxon>
        <taxon>Polyphaga</taxon>
        <taxon>Cucujiformia</taxon>
        <taxon>Coccinelloidea</taxon>
        <taxon>Coccinellidae</taxon>
        <taxon>Scymninae</taxon>
        <taxon>Scymnini</taxon>
        <taxon>Cryptolaemus</taxon>
    </lineage>
</organism>
<name>A0ABD2P4V2_9CUCU</name>